<dbReference type="InterPro" id="IPR044760">
    <property type="entry name" value="TRAPPC2L"/>
</dbReference>
<evidence type="ECO:0000313" key="4">
    <source>
        <dbReference type="Proteomes" id="UP000054498"/>
    </source>
</evidence>
<dbReference type="CDD" id="cd14854">
    <property type="entry name" value="TRAPPC2L"/>
    <property type="match status" value="1"/>
</dbReference>
<proteinExistence type="inferred from homology"/>
<dbReference type="Gene3D" id="3.30.450.70">
    <property type="match status" value="1"/>
</dbReference>
<dbReference type="STRING" id="145388.A0A0D2KNR8"/>
<dbReference type="KEGG" id="mng:MNEG_10673"/>
<dbReference type="Proteomes" id="UP000054498">
    <property type="component" value="Unassembled WGS sequence"/>
</dbReference>
<dbReference type="InterPro" id="IPR011012">
    <property type="entry name" value="Longin-like_dom_sf"/>
</dbReference>
<dbReference type="RefSeq" id="XP_013896308.1">
    <property type="nucleotide sequence ID" value="XM_014040854.1"/>
</dbReference>
<organism evidence="3 4">
    <name type="scientific">Monoraphidium neglectum</name>
    <dbReference type="NCBI Taxonomy" id="145388"/>
    <lineage>
        <taxon>Eukaryota</taxon>
        <taxon>Viridiplantae</taxon>
        <taxon>Chlorophyta</taxon>
        <taxon>core chlorophytes</taxon>
        <taxon>Chlorophyceae</taxon>
        <taxon>CS clade</taxon>
        <taxon>Sphaeropleales</taxon>
        <taxon>Selenastraceae</taxon>
        <taxon>Monoraphidium</taxon>
    </lineage>
</organism>
<name>A0A0D2KNR8_9CHLO</name>
<dbReference type="AlphaFoldDB" id="A0A0D2KNR8"/>
<gene>
    <name evidence="3" type="ORF">MNEG_10673</name>
</gene>
<keyword evidence="4" id="KW-1185">Reference proteome</keyword>
<sequence>MIVCAAVVGPQNNPLFLETYVPADDEAKFHCIVHCSLDAVEEKVLLRRAPGEVPDLYLGLLYPTEEYRVYGYITNSHTKFVVVLDEFSPREDLLTKVFKALHSAYVDAASNPFFTVGLPLTAPSFAGEVAAVVRGYAQQLAQP</sequence>
<accession>A0A0D2KNR8</accession>
<dbReference type="PANTHER" id="PTHR12403">
    <property type="entry name" value="TRAFFICKING PROTEIN PARTICLE COMPLEX SUBUNIT 2"/>
    <property type="match status" value="1"/>
</dbReference>
<dbReference type="GeneID" id="25727859"/>
<dbReference type="EMBL" id="KK102633">
    <property type="protein sequence ID" value="KIY97288.1"/>
    <property type="molecule type" value="Genomic_DNA"/>
</dbReference>
<evidence type="ECO:0000313" key="3">
    <source>
        <dbReference type="EMBL" id="KIY97288.1"/>
    </source>
</evidence>
<evidence type="ECO:0000256" key="1">
    <source>
        <dbReference type="ARBA" id="ARBA00006626"/>
    </source>
</evidence>
<comment type="similarity">
    <text evidence="1">Belongs to the TRAPP small subunits family. Sedlin subfamily.</text>
</comment>
<dbReference type="GO" id="GO:0005737">
    <property type="term" value="C:cytoplasm"/>
    <property type="evidence" value="ECO:0007669"/>
    <property type="project" value="GOC"/>
</dbReference>
<dbReference type="OrthoDB" id="10258445at2759"/>
<dbReference type="InterPro" id="IPR006722">
    <property type="entry name" value="Sedlin"/>
</dbReference>
<dbReference type="GO" id="GO:0006888">
    <property type="term" value="P:endoplasmic reticulum to Golgi vesicle-mediated transport"/>
    <property type="evidence" value="ECO:0007669"/>
    <property type="project" value="InterPro"/>
</dbReference>
<dbReference type="SUPFAM" id="SSF64356">
    <property type="entry name" value="SNARE-like"/>
    <property type="match status" value="1"/>
</dbReference>
<evidence type="ECO:0000256" key="2">
    <source>
        <dbReference type="ARBA" id="ARBA00024408"/>
    </source>
</evidence>
<protein>
    <recommendedName>
        <fullName evidence="2">Trafficking protein particle complex subunit 2-like protein</fullName>
    </recommendedName>
</protein>
<dbReference type="Pfam" id="PF04628">
    <property type="entry name" value="Sedlin_N"/>
    <property type="match status" value="1"/>
</dbReference>
<reference evidence="3 4" key="1">
    <citation type="journal article" date="2013" name="BMC Genomics">
        <title>Reconstruction of the lipid metabolism for the microalga Monoraphidium neglectum from its genome sequence reveals characteristics suitable for biofuel production.</title>
        <authorList>
            <person name="Bogen C."/>
            <person name="Al-Dilaimi A."/>
            <person name="Albersmeier A."/>
            <person name="Wichmann J."/>
            <person name="Grundmann M."/>
            <person name="Rupp O."/>
            <person name="Lauersen K.J."/>
            <person name="Blifernez-Klassen O."/>
            <person name="Kalinowski J."/>
            <person name="Goesmann A."/>
            <person name="Mussgnug J.H."/>
            <person name="Kruse O."/>
        </authorList>
    </citation>
    <scope>NUCLEOTIDE SEQUENCE [LARGE SCALE GENOMIC DNA]</scope>
    <source>
        <strain evidence="3 4">SAG 48.87</strain>
    </source>
</reference>